<dbReference type="GO" id="GO:0042803">
    <property type="term" value="F:protein homodimerization activity"/>
    <property type="evidence" value="ECO:0007669"/>
    <property type="project" value="EnsemblMetazoa"/>
</dbReference>
<dbReference type="PANTHER" id="PTHR21137:SF9">
    <property type="entry name" value="ODORANT RECEPTOR CORECEPTOR"/>
    <property type="match status" value="1"/>
</dbReference>
<dbReference type="InterPro" id="IPR004117">
    <property type="entry name" value="7tm6_olfct_rcpt"/>
</dbReference>
<dbReference type="AlphaFoldDB" id="B4JSL9"/>
<keyword evidence="6 13" id="KW-0552">Olfaction</keyword>
<accession>B4JSL9</accession>
<evidence type="ECO:0000256" key="10">
    <source>
        <dbReference type="ARBA" id="ARBA00023180"/>
    </source>
</evidence>
<gene>
    <name evidence="14" type="primary">Dgri\GH22610</name>
    <name evidence="14" type="ORF">Dgri_GH22610</name>
</gene>
<dbReference type="GO" id="GO:0048149">
    <property type="term" value="P:behavioral response to ethanol"/>
    <property type="evidence" value="ECO:0007669"/>
    <property type="project" value="EnsemblMetazoa"/>
</dbReference>
<protein>
    <recommendedName>
        <fullName evidence="13">Odorant receptor</fullName>
    </recommendedName>
</protein>
<dbReference type="EMBL" id="CH916373">
    <property type="protein sequence ID" value="EDV94759.1"/>
    <property type="molecule type" value="Genomic_DNA"/>
</dbReference>
<feature type="transmembrane region" description="Helical" evidence="13">
    <location>
        <begin position="192"/>
        <end position="210"/>
    </location>
</feature>
<dbReference type="GO" id="GO:0005886">
    <property type="term" value="C:plasma membrane"/>
    <property type="evidence" value="ECO:0007669"/>
    <property type="project" value="UniProtKB-SubCell"/>
</dbReference>
<feature type="transmembrane region" description="Helical" evidence="13">
    <location>
        <begin position="384"/>
        <end position="406"/>
    </location>
</feature>
<keyword evidence="8 13" id="KW-0472">Membrane</keyword>
<dbReference type="GO" id="GO:0005929">
    <property type="term" value="C:cilium"/>
    <property type="evidence" value="ECO:0007669"/>
    <property type="project" value="EnsemblMetazoa"/>
</dbReference>
<dbReference type="Pfam" id="PF02949">
    <property type="entry name" value="7tm_6"/>
    <property type="match status" value="1"/>
</dbReference>
<dbReference type="eggNOG" id="ENOG502QR02">
    <property type="taxonomic scope" value="Eukaryota"/>
</dbReference>
<feature type="transmembrane region" description="Helical" evidence="13">
    <location>
        <begin position="455"/>
        <end position="476"/>
    </location>
</feature>
<proteinExistence type="inferred from homology"/>
<dbReference type="GO" id="GO:0032880">
    <property type="term" value="P:regulation of protein localization"/>
    <property type="evidence" value="ECO:0007669"/>
    <property type="project" value="EnsemblMetazoa"/>
</dbReference>
<keyword evidence="5 13" id="KW-0812">Transmembrane</keyword>
<dbReference type="HOGENOM" id="CLU_045605_0_0_1"/>
<keyword evidence="2" id="KW-1003">Cell membrane</keyword>
<evidence type="ECO:0000256" key="13">
    <source>
        <dbReference type="RuleBase" id="RU351113"/>
    </source>
</evidence>
<evidence type="ECO:0000313" key="15">
    <source>
        <dbReference type="Proteomes" id="UP000001070"/>
    </source>
</evidence>
<feature type="transmembrane region" description="Helical" evidence="13">
    <location>
        <begin position="78"/>
        <end position="96"/>
    </location>
</feature>
<dbReference type="GO" id="GO:0019236">
    <property type="term" value="P:response to pheromone"/>
    <property type="evidence" value="ECO:0007669"/>
    <property type="project" value="EnsemblMetazoa"/>
</dbReference>
<feature type="transmembrane region" description="Helical" evidence="13">
    <location>
        <begin position="343"/>
        <end position="364"/>
    </location>
</feature>
<keyword evidence="11 13" id="KW-0807">Transducer</keyword>
<dbReference type="GO" id="GO:0015026">
    <property type="term" value="F:coreceptor activity"/>
    <property type="evidence" value="ECO:0007669"/>
    <property type="project" value="EnsemblMetazoa"/>
</dbReference>
<evidence type="ECO:0000256" key="1">
    <source>
        <dbReference type="ARBA" id="ARBA00004651"/>
    </source>
</evidence>
<evidence type="ECO:0000256" key="3">
    <source>
        <dbReference type="ARBA" id="ARBA00022606"/>
    </source>
</evidence>
<dbReference type="PANTHER" id="PTHR21137">
    <property type="entry name" value="ODORANT RECEPTOR"/>
    <property type="match status" value="1"/>
</dbReference>
<dbReference type="OMA" id="VERHKHI"/>
<dbReference type="PhylomeDB" id="B4JSL9"/>
<name>B4JSL9_DROGR</name>
<keyword evidence="15" id="KW-1185">Reference proteome</keyword>
<evidence type="ECO:0000256" key="7">
    <source>
        <dbReference type="ARBA" id="ARBA00022989"/>
    </source>
</evidence>
<dbReference type="SMR" id="B4JSL9"/>
<dbReference type="GO" id="GO:0170020">
    <property type="term" value="F:ionotropic olfactory receptor activity"/>
    <property type="evidence" value="ECO:0007669"/>
    <property type="project" value="EnsemblMetazoa"/>
</dbReference>
<evidence type="ECO:0000313" key="14">
    <source>
        <dbReference type="EMBL" id="EDV94759.1"/>
    </source>
</evidence>
<evidence type="ECO:0000256" key="8">
    <source>
        <dbReference type="ARBA" id="ARBA00023136"/>
    </source>
</evidence>
<evidence type="ECO:0000256" key="5">
    <source>
        <dbReference type="ARBA" id="ARBA00022692"/>
    </source>
</evidence>
<dbReference type="GO" id="GO:0005516">
    <property type="term" value="F:calmodulin binding"/>
    <property type="evidence" value="ECO:0007669"/>
    <property type="project" value="EnsemblMetazoa"/>
</dbReference>
<reference evidence="14 15" key="1">
    <citation type="journal article" date="2007" name="Nature">
        <title>Evolution of genes and genomes on the Drosophila phylogeny.</title>
        <authorList>
            <consortium name="Drosophila 12 Genomes Consortium"/>
            <person name="Clark A.G."/>
            <person name="Eisen M.B."/>
            <person name="Smith D.R."/>
            <person name="Bergman C.M."/>
            <person name="Oliver B."/>
            <person name="Markow T.A."/>
            <person name="Kaufman T.C."/>
            <person name="Kellis M."/>
            <person name="Gelbart W."/>
            <person name="Iyer V.N."/>
            <person name="Pollard D.A."/>
            <person name="Sackton T.B."/>
            <person name="Larracuente A.M."/>
            <person name="Singh N.D."/>
            <person name="Abad J.P."/>
            <person name="Abt D.N."/>
            <person name="Adryan B."/>
            <person name="Aguade M."/>
            <person name="Akashi H."/>
            <person name="Anderson W.W."/>
            <person name="Aquadro C.F."/>
            <person name="Ardell D.H."/>
            <person name="Arguello R."/>
            <person name="Artieri C.G."/>
            <person name="Barbash D.A."/>
            <person name="Barker D."/>
            <person name="Barsanti P."/>
            <person name="Batterham P."/>
            <person name="Batzoglou S."/>
            <person name="Begun D."/>
            <person name="Bhutkar A."/>
            <person name="Blanco E."/>
            <person name="Bosak S.A."/>
            <person name="Bradley R.K."/>
            <person name="Brand A.D."/>
            <person name="Brent M.R."/>
            <person name="Brooks A.N."/>
            <person name="Brown R.H."/>
            <person name="Butlin R.K."/>
            <person name="Caggese C."/>
            <person name="Calvi B.R."/>
            <person name="Bernardo de Carvalho A."/>
            <person name="Caspi A."/>
            <person name="Castrezana S."/>
            <person name="Celniker S.E."/>
            <person name="Chang J.L."/>
            <person name="Chapple C."/>
            <person name="Chatterji S."/>
            <person name="Chinwalla A."/>
            <person name="Civetta A."/>
            <person name="Clifton S.W."/>
            <person name="Comeron J.M."/>
            <person name="Costello J.C."/>
            <person name="Coyne J.A."/>
            <person name="Daub J."/>
            <person name="David R.G."/>
            <person name="Delcher A.L."/>
            <person name="Delehaunty K."/>
            <person name="Do C.B."/>
            <person name="Ebling H."/>
            <person name="Edwards K."/>
            <person name="Eickbush T."/>
            <person name="Evans J.D."/>
            <person name="Filipski A."/>
            <person name="Findeiss S."/>
            <person name="Freyhult E."/>
            <person name="Fulton L."/>
            <person name="Fulton R."/>
            <person name="Garcia A.C."/>
            <person name="Gardiner A."/>
            <person name="Garfield D.A."/>
            <person name="Garvin B.E."/>
            <person name="Gibson G."/>
            <person name="Gilbert D."/>
            <person name="Gnerre S."/>
            <person name="Godfrey J."/>
            <person name="Good R."/>
            <person name="Gotea V."/>
            <person name="Gravely B."/>
            <person name="Greenberg A.J."/>
            <person name="Griffiths-Jones S."/>
            <person name="Gross S."/>
            <person name="Guigo R."/>
            <person name="Gustafson E.A."/>
            <person name="Haerty W."/>
            <person name="Hahn M.W."/>
            <person name="Halligan D.L."/>
            <person name="Halpern A.L."/>
            <person name="Halter G.M."/>
            <person name="Han M.V."/>
            <person name="Heger A."/>
            <person name="Hillier L."/>
            <person name="Hinrichs A.S."/>
            <person name="Holmes I."/>
            <person name="Hoskins R.A."/>
            <person name="Hubisz M.J."/>
            <person name="Hultmark D."/>
            <person name="Huntley M.A."/>
            <person name="Jaffe D.B."/>
            <person name="Jagadeeshan S."/>
            <person name="Jeck W.R."/>
            <person name="Johnson J."/>
            <person name="Jones C.D."/>
            <person name="Jordan W.C."/>
            <person name="Karpen G.H."/>
            <person name="Kataoka E."/>
            <person name="Keightley P.D."/>
            <person name="Kheradpour P."/>
            <person name="Kirkness E.F."/>
            <person name="Koerich L.B."/>
            <person name="Kristiansen K."/>
            <person name="Kudrna D."/>
            <person name="Kulathinal R.J."/>
            <person name="Kumar S."/>
            <person name="Kwok R."/>
            <person name="Lander E."/>
            <person name="Langley C.H."/>
            <person name="Lapoint R."/>
            <person name="Lazzaro B.P."/>
            <person name="Lee S.J."/>
            <person name="Levesque L."/>
            <person name="Li R."/>
            <person name="Lin C.F."/>
            <person name="Lin M.F."/>
            <person name="Lindblad-Toh K."/>
            <person name="Llopart A."/>
            <person name="Long M."/>
            <person name="Low L."/>
            <person name="Lozovsky E."/>
            <person name="Lu J."/>
            <person name="Luo M."/>
            <person name="Machado C.A."/>
            <person name="Makalowski W."/>
            <person name="Marzo M."/>
            <person name="Matsuda M."/>
            <person name="Matzkin L."/>
            <person name="McAllister B."/>
            <person name="McBride C.S."/>
            <person name="McKernan B."/>
            <person name="McKernan K."/>
            <person name="Mendez-Lago M."/>
            <person name="Minx P."/>
            <person name="Mollenhauer M.U."/>
            <person name="Montooth K."/>
            <person name="Mount S.M."/>
            <person name="Mu X."/>
            <person name="Myers E."/>
            <person name="Negre B."/>
            <person name="Newfeld S."/>
            <person name="Nielsen R."/>
            <person name="Noor M.A."/>
            <person name="O'Grady P."/>
            <person name="Pachter L."/>
            <person name="Papaceit M."/>
            <person name="Parisi M.J."/>
            <person name="Parisi M."/>
            <person name="Parts L."/>
            <person name="Pedersen J.S."/>
            <person name="Pesole G."/>
            <person name="Phillippy A.M."/>
            <person name="Ponting C.P."/>
            <person name="Pop M."/>
            <person name="Porcelli D."/>
            <person name="Powell J.R."/>
            <person name="Prohaska S."/>
            <person name="Pruitt K."/>
            <person name="Puig M."/>
            <person name="Quesneville H."/>
            <person name="Ram K.R."/>
            <person name="Rand D."/>
            <person name="Rasmussen M.D."/>
            <person name="Reed L.K."/>
            <person name="Reenan R."/>
            <person name="Reily A."/>
            <person name="Remington K.A."/>
            <person name="Rieger T.T."/>
            <person name="Ritchie M.G."/>
            <person name="Robin C."/>
            <person name="Rogers Y.H."/>
            <person name="Rohde C."/>
            <person name="Rozas J."/>
            <person name="Rubenfield M.J."/>
            <person name="Ruiz A."/>
            <person name="Russo S."/>
            <person name="Salzberg S.L."/>
            <person name="Sanchez-Gracia A."/>
            <person name="Saranga D.J."/>
            <person name="Sato H."/>
            <person name="Schaeffer S.W."/>
            <person name="Schatz M.C."/>
            <person name="Schlenke T."/>
            <person name="Schwartz R."/>
            <person name="Segarra C."/>
            <person name="Singh R.S."/>
            <person name="Sirot L."/>
            <person name="Sirota M."/>
            <person name="Sisneros N.B."/>
            <person name="Smith C.D."/>
            <person name="Smith T.F."/>
            <person name="Spieth J."/>
            <person name="Stage D.E."/>
            <person name="Stark A."/>
            <person name="Stephan W."/>
            <person name="Strausberg R.L."/>
            <person name="Strempel S."/>
            <person name="Sturgill D."/>
            <person name="Sutton G."/>
            <person name="Sutton G.G."/>
            <person name="Tao W."/>
            <person name="Teichmann S."/>
            <person name="Tobari Y.N."/>
            <person name="Tomimura Y."/>
            <person name="Tsolas J.M."/>
            <person name="Valente V.L."/>
            <person name="Venter E."/>
            <person name="Venter J.C."/>
            <person name="Vicario S."/>
            <person name="Vieira F.G."/>
            <person name="Vilella A.J."/>
            <person name="Villasante A."/>
            <person name="Walenz B."/>
            <person name="Wang J."/>
            <person name="Wasserman M."/>
            <person name="Watts T."/>
            <person name="Wilson D."/>
            <person name="Wilson R.K."/>
            <person name="Wing R.A."/>
            <person name="Wolfner M.F."/>
            <person name="Wong A."/>
            <person name="Wong G.K."/>
            <person name="Wu C.I."/>
            <person name="Wu G."/>
            <person name="Yamamoto D."/>
            <person name="Yang H.P."/>
            <person name="Yang S.P."/>
            <person name="Yorke J.A."/>
            <person name="Yoshida K."/>
            <person name="Zdobnov E."/>
            <person name="Zhang P."/>
            <person name="Zhang Y."/>
            <person name="Zimin A.V."/>
            <person name="Baldwin J."/>
            <person name="Abdouelleil A."/>
            <person name="Abdulkadir J."/>
            <person name="Abebe A."/>
            <person name="Abera B."/>
            <person name="Abreu J."/>
            <person name="Acer S.C."/>
            <person name="Aftuck L."/>
            <person name="Alexander A."/>
            <person name="An P."/>
            <person name="Anderson E."/>
            <person name="Anderson S."/>
            <person name="Arachi H."/>
            <person name="Azer M."/>
            <person name="Bachantsang P."/>
            <person name="Barry A."/>
            <person name="Bayul T."/>
            <person name="Berlin A."/>
            <person name="Bessette D."/>
            <person name="Bloom T."/>
            <person name="Blye J."/>
            <person name="Boguslavskiy L."/>
            <person name="Bonnet C."/>
            <person name="Boukhgalter B."/>
            <person name="Bourzgui I."/>
            <person name="Brown A."/>
            <person name="Cahill P."/>
            <person name="Channer S."/>
            <person name="Cheshatsang Y."/>
            <person name="Chuda L."/>
            <person name="Citroen M."/>
            <person name="Collymore A."/>
            <person name="Cooke P."/>
            <person name="Costello M."/>
            <person name="D'Aco K."/>
            <person name="Daza R."/>
            <person name="De Haan G."/>
            <person name="DeGray S."/>
            <person name="DeMaso C."/>
            <person name="Dhargay N."/>
            <person name="Dooley K."/>
            <person name="Dooley E."/>
            <person name="Doricent M."/>
            <person name="Dorje P."/>
            <person name="Dorjee K."/>
            <person name="Dupes A."/>
            <person name="Elong R."/>
            <person name="Falk J."/>
            <person name="Farina A."/>
            <person name="Faro S."/>
            <person name="Ferguson D."/>
            <person name="Fisher S."/>
            <person name="Foley C.D."/>
            <person name="Franke A."/>
            <person name="Friedrich D."/>
            <person name="Gadbois L."/>
            <person name="Gearin G."/>
            <person name="Gearin C.R."/>
            <person name="Giannoukos G."/>
            <person name="Goode T."/>
            <person name="Graham J."/>
            <person name="Grandbois E."/>
            <person name="Grewal S."/>
            <person name="Gyaltsen K."/>
            <person name="Hafez N."/>
            <person name="Hagos B."/>
            <person name="Hall J."/>
            <person name="Henson C."/>
            <person name="Hollinger A."/>
            <person name="Honan T."/>
            <person name="Huard M.D."/>
            <person name="Hughes L."/>
            <person name="Hurhula B."/>
            <person name="Husby M.E."/>
            <person name="Kamat A."/>
            <person name="Kanga B."/>
            <person name="Kashin S."/>
            <person name="Khazanovich D."/>
            <person name="Kisner P."/>
            <person name="Lance K."/>
            <person name="Lara M."/>
            <person name="Lee W."/>
            <person name="Lennon N."/>
            <person name="Letendre F."/>
            <person name="LeVine R."/>
            <person name="Lipovsky A."/>
            <person name="Liu X."/>
            <person name="Liu J."/>
            <person name="Liu S."/>
            <person name="Lokyitsang T."/>
            <person name="Lokyitsang Y."/>
            <person name="Lubonja R."/>
            <person name="Lui A."/>
            <person name="MacDonald P."/>
            <person name="Magnisalis V."/>
            <person name="Maru K."/>
            <person name="Matthews C."/>
            <person name="McCusker W."/>
            <person name="McDonough S."/>
            <person name="Mehta T."/>
            <person name="Meldrim J."/>
            <person name="Meneus L."/>
            <person name="Mihai O."/>
            <person name="Mihalev A."/>
            <person name="Mihova T."/>
            <person name="Mittelman R."/>
            <person name="Mlenga V."/>
            <person name="Montmayeur A."/>
            <person name="Mulrain L."/>
            <person name="Navidi A."/>
            <person name="Naylor J."/>
            <person name="Negash T."/>
            <person name="Nguyen T."/>
            <person name="Nguyen N."/>
            <person name="Nicol R."/>
            <person name="Norbu C."/>
            <person name="Norbu N."/>
            <person name="Novod N."/>
            <person name="O'Neill B."/>
            <person name="Osman S."/>
            <person name="Markiewicz E."/>
            <person name="Oyono O.L."/>
            <person name="Patti C."/>
            <person name="Phunkhang P."/>
            <person name="Pierre F."/>
            <person name="Priest M."/>
            <person name="Raghuraman S."/>
            <person name="Rege F."/>
            <person name="Reyes R."/>
            <person name="Rise C."/>
            <person name="Rogov P."/>
            <person name="Ross K."/>
            <person name="Ryan E."/>
            <person name="Settipalli S."/>
            <person name="Shea T."/>
            <person name="Sherpa N."/>
            <person name="Shi L."/>
            <person name="Shih D."/>
            <person name="Sparrow T."/>
            <person name="Spaulding J."/>
            <person name="Stalker J."/>
            <person name="Stange-Thomann N."/>
            <person name="Stavropoulos S."/>
            <person name="Stone C."/>
            <person name="Strader C."/>
            <person name="Tesfaye S."/>
            <person name="Thomson T."/>
            <person name="Thoulutsang Y."/>
            <person name="Thoulutsang D."/>
            <person name="Topham K."/>
            <person name="Topping I."/>
            <person name="Tsamla T."/>
            <person name="Vassiliev H."/>
            <person name="Vo A."/>
            <person name="Wangchuk T."/>
            <person name="Wangdi T."/>
            <person name="Weiand M."/>
            <person name="Wilkinson J."/>
            <person name="Wilson A."/>
            <person name="Yadav S."/>
            <person name="Young G."/>
            <person name="Yu Q."/>
            <person name="Zembek L."/>
            <person name="Zhong D."/>
            <person name="Zimmer A."/>
            <person name="Zwirko Z."/>
            <person name="Jaffe D.B."/>
            <person name="Alvarez P."/>
            <person name="Brockman W."/>
            <person name="Butler J."/>
            <person name="Chin C."/>
            <person name="Gnerre S."/>
            <person name="Grabherr M."/>
            <person name="Kleber M."/>
            <person name="Mauceli E."/>
            <person name="MacCallum I."/>
        </authorList>
    </citation>
    <scope>NUCLEOTIDE SEQUENCE [LARGE SCALE GENOMIC DNA]</scope>
    <source>
        <strain evidence="15">Tucson 15287-2541.00</strain>
    </source>
</reference>
<evidence type="ECO:0000256" key="4">
    <source>
        <dbReference type="ARBA" id="ARBA00022610"/>
    </source>
</evidence>
<evidence type="ECO:0000256" key="12">
    <source>
        <dbReference type="ARBA" id="ARBA00038131"/>
    </source>
</evidence>
<dbReference type="GO" id="GO:0042048">
    <property type="term" value="P:olfactory behavior"/>
    <property type="evidence" value="ECO:0007669"/>
    <property type="project" value="EnsemblMetazoa"/>
</dbReference>
<dbReference type="InParanoid" id="B4JSL9"/>
<keyword evidence="10" id="KW-0325">Glycoprotein</keyword>
<evidence type="ECO:0000256" key="6">
    <source>
        <dbReference type="ARBA" id="ARBA00022725"/>
    </source>
</evidence>
<dbReference type="OrthoDB" id="8175157at2759"/>
<feature type="transmembrane region" description="Helical" evidence="13">
    <location>
        <begin position="48"/>
        <end position="66"/>
    </location>
</feature>
<dbReference type="GO" id="GO:0015278">
    <property type="term" value="F:intracellularly gated calcium channel activity"/>
    <property type="evidence" value="ECO:0007669"/>
    <property type="project" value="EnsemblMetazoa"/>
</dbReference>
<comment type="subcellular location">
    <subcellularLocation>
        <location evidence="1 13">Cell membrane</location>
        <topology evidence="1 13">Multi-pass membrane protein</topology>
    </subcellularLocation>
</comment>
<dbReference type="GO" id="GO:0005549">
    <property type="term" value="F:odorant binding"/>
    <property type="evidence" value="ECO:0007669"/>
    <property type="project" value="EnsemblMetazoa"/>
</dbReference>
<dbReference type="GO" id="GO:0034703">
    <property type="term" value="C:cation channel complex"/>
    <property type="evidence" value="ECO:0007669"/>
    <property type="project" value="EnsemblMetazoa"/>
</dbReference>
<dbReference type="GO" id="GO:0030425">
    <property type="term" value="C:dendrite"/>
    <property type="evidence" value="ECO:0007669"/>
    <property type="project" value="EnsemblMetazoa"/>
</dbReference>
<evidence type="ECO:0000256" key="9">
    <source>
        <dbReference type="ARBA" id="ARBA00023170"/>
    </source>
</evidence>
<keyword evidence="7 13" id="KW-1133">Transmembrane helix</keyword>
<comment type="similarity">
    <text evidence="12">Belongs to the insect chemoreceptor superfamily. Heteromeric odorant receptor channel (TC 1.A.69) family. Orco subfamily.</text>
</comment>
<evidence type="ECO:0000256" key="11">
    <source>
        <dbReference type="ARBA" id="ARBA00023224"/>
    </source>
</evidence>
<dbReference type="STRING" id="7222.B4JSL9"/>
<sequence length="481" mass="54206">MSTSMQPSKYTGLVADLMPNILTMRYTGLFMHNFTGGSVFMKRIFSSVHLVIIVLQFCFILVNMALNAEEVNELSGNTITTLFFTHCIVKFVYLAINQKNFYRTLNIWNQANSHSLFAESDARYHSISLAKMRKLFFLVMLTTVASATAWITITFFGESVKFAMDKETNSTITVPIPRLPIKAFYPWDSSHGMFYMISFVLQIYYVLFSMMHSNLCDVMFCSWLIFACEQLQHLKGIMKPLMELSASLDTYRPNSAALFRSLSANSKSELIHNEEKEVDMDMTGIYSTKADWGAQFRAPSTLQSFNPAANGNGMASNPNGLSKKQEMMVRSAIKYWVERHKHVVRLVAAIGDTYGAALLLHMLVSTIMLTLLAYQATKINGVNVYAFTVIGYLGYALAQVFHFCIFGNRLIEESSSVMEAAYSCHWYDGSEEAKTFVQIVCQQCQKAMSISGAKFFTVSLDLFASVLGAVVTYFMVLVQLK</sequence>
<dbReference type="FunCoup" id="B4JSL9">
    <property type="interactions" value="30"/>
</dbReference>
<dbReference type="KEGG" id="dgr:6567624"/>
<evidence type="ECO:0000256" key="2">
    <source>
        <dbReference type="ARBA" id="ARBA00022475"/>
    </source>
</evidence>
<keyword evidence="9 13" id="KW-0675">Receptor</keyword>
<keyword evidence="4" id="KW-0085">Behavior</keyword>
<organism evidence="15">
    <name type="scientific">Drosophila grimshawi</name>
    <name type="common">Hawaiian fruit fly</name>
    <name type="synonym">Idiomyia grimshawi</name>
    <dbReference type="NCBI Taxonomy" id="7222"/>
    <lineage>
        <taxon>Eukaryota</taxon>
        <taxon>Metazoa</taxon>
        <taxon>Ecdysozoa</taxon>
        <taxon>Arthropoda</taxon>
        <taxon>Hexapoda</taxon>
        <taxon>Insecta</taxon>
        <taxon>Pterygota</taxon>
        <taxon>Neoptera</taxon>
        <taxon>Endopterygota</taxon>
        <taxon>Diptera</taxon>
        <taxon>Brachycera</taxon>
        <taxon>Muscomorpha</taxon>
        <taxon>Ephydroidea</taxon>
        <taxon>Drosophilidae</taxon>
        <taxon>Drosophila</taxon>
        <taxon>Hawaiian Drosophila</taxon>
    </lineage>
</organism>
<dbReference type="Proteomes" id="UP000001070">
    <property type="component" value="Unassembled WGS sequence"/>
</dbReference>
<feature type="transmembrane region" description="Helical" evidence="13">
    <location>
        <begin position="135"/>
        <end position="156"/>
    </location>
</feature>
<keyword evidence="3 13" id="KW-0716">Sensory transduction</keyword>